<dbReference type="Pfam" id="PF00202">
    <property type="entry name" value="Aminotran_3"/>
    <property type="match status" value="1"/>
</dbReference>
<dbReference type="OrthoDB" id="425114at2759"/>
<reference evidence="6" key="2">
    <citation type="submission" date="2015-01" db="EMBL/GenBank/DDBJ databases">
        <title>Evolutionary Origins and Diversification of the Mycorrhizal Mutualists.</title>
        <authorList>
            <consortium name="DOE Joint Genome Institute"/>
            <consortium name="Mycorrhizal Genomics Consortium"/>
            <person name="Kohler A."/>
            <person name="Kuo A."/>
            <person name="Nagy L.G."/>
            <person name="Floudas D."/>
            <person name="Copeland A."/>
            <person name="Barry K.W."/>
            <person name="Cichocki N."/>
            <person name="Veneault-Fourrey C."/>
            <person name="LaButti K."/>
            <person name="Lindquist E.A."/>
            <person name="Lipzen A."/>
            <person name="Lundell T."/>
            <person name="Morin E."/>
            <person name="Murat C."/>
            <person name="Riley R."/>
            <person name="Ohm R."/>
            <person name="Sun H."/>
            <person name="Tunlid A."/>
            <person name="Henrissat B."/>
            <person name="Grigoriev I.V."/>
            <person name="Hibbett D.S."/>
            <person name="Martin F."/>
        </authorList>
    </citation>
    <scope>NUCLEOTIDE SEQUENCE [LARGE SCALE GENOMIC DNA]</scope>
    <source>
        <strain evidence="6">Zn</strain>
    </source>
</reference>
<evidence type="ECO:0000313" key="5">
    <source>
        <dbReference type="EMBL" id="KIN02639.1"/>
    </source>
</evidence>
<evidence type="ECO:0000256" key="1">
    <source>
        <dbReference type="ARBA" id="ARBA00001933"/>
    </source>
</evidence>
<feature type="compositionally biased region" description="Polar residues" evidence="4">
    <location>
        <begin position="374"/>
        <end position="396"/>
    </location>
</feature>
<feature type="region of interest" description="Disordered" evidence="4">
    <location>
        <begin position="370"/>
        <end position="401"/>
    </location>
</feature>
<proteinExistence type="inferred from homology"/>
<dbReference type="EMBL" id="KN832874">
    <property type="protein sequence ID" value="KIN02639.1"/>
    <property type="molecule type" value="Genomic_DNA"/>
</dbReference>
<feature type="compositionally biased region" description="Polar residues" evidence="4">
    <location>
        <begin position="1"/>
        <end position="21"/>
    </location>
</feature>
<dbReference type="GO" id="GO:0030170">
    <property type="term" value="F:pyridoxal phosphate binding"/>
    <property type="evidence" value="ECO:0007669"/>
    <property type="project" value="InterPro"/>
</dbReference>
<dbReference type="Proteomes" id="UP000054321">
    <property type="component" value="Unassembled WGS sequence"/>
</dbReference>
<evidence type="ECO:0008006" key="7">
    <source>
        <dbReference type="Google" id="ProtNLM"/>
    </source>
</evidence>
<dbReference type="InterPro" id="IPR015424">
    <property type="entry name" value="PyrdxlP-dep_Trfase"/>
</dbReference>
<name>A0A0C3CUJ9_OIDMZ</name>
<dbReference type="InterPro" id="IPR005814">
    <property type="entry name" value="Aminotrans_3"/>
</dbReference>
<dbReference type="HOGENOM" id="CLU_016922_1_2_1"/>
<evidence type="ECO:0000256" key="2">
    <source>
        <dbReference type="ARBA" id="ARBA00022898"/>
    </source>
</evidence>
<organism evidence="5 6">
    <name type="scientific">Oidiodendron maius (strain Zn)</name>
    <dbReference type="NCBI Taxonomy" id="913774"/>
    <lineage>
        <taxon>Eukaryota</taxon>
        <taxon>Fungi</taxon>
        <taxon>Dikarya</taxon>
        <taxon>Ascomycota</taxon>
        <taxon>Pezizomycotina</taxon>
        <taxon>Leotiomycetes</taxon>
        <taxon>Leotiomycetes incertae sedis</taxon>
        <taxon>Myxotrichaceae</taxon>
        <taxon>Oidiodendron</taxon>
    </lineage>
</organism>
<accession>A0A0C3CUJ9</accession>
<keyword evidence="2 3" id="KW-0663">Pyridoxal phosphate</keyword>
<feature type="region of interest" description="Disordered" evidence="4">
    <location>
        <begin position="1"/>
        <end position="22"/>
    </location>
</feature>
<sequence>MSNPLHSRSVSSTKTHRSPPTQYEPLSAALAAAQARYTIANPESLKAHNDACQDLPGGNTRTVLHSSPFPMTFASGNGCELTSLDGDTYIDFLGEYTAGLYGHSNQTIVEAIGEAMTKGWNLGGPNSYERRLANKVSFRFGLSGIELVRFTNSGTEANTMAIAASIVFTGRKKILVFTNGYHGSTISFPSGIALTTNLPHEFVHAPYNDIIRTKATLDTLPKDSLAAILVEPIQGSGGCIVGTREFLHYLNDSAHKLGAVFIVDEVMTSRLSYHGLSAALGLKPDLVTLGKWVGGGMSFGAFGGRKDKVIMALFDPRTGALSHSGTFNNNIVTMAAGNAALDLYTEEKLKGINDLGDLLKQGMEEVLQRHKIPSPNQTPSKPSEYPSQEPSTSDQSDPGMYVTGQGSMIGVHFSGALQAQLRNLFWHHMLEEGIYLAQRGFIALNLELGEEHVEKFVTAMEKFVGKHKAALGGS</sequence>
<dbReference type="Gene3D" id="3.40.640.10">
    <property type="entry name" value="Type I PLP-dependent aspartate aminotransferase-like (Major domain)"/>
    <property type="match status" value="1"/>
</dbReference>
<dbReference type="InParanoid" id="A0A0C3CUJ9"/>
<comment type="cofactor">
    <cofactor evidence="1">
        <name>pyridoxal 5'-phosphate</name>
        <dbReference type="ChEBI" id="CHEBI:597326"/>
    </cofactor>
</comment>
<dbReference type="InterPro" id="IPR015422">
    <property type="entry name" value="PyrdxlP-dep_Trfase_small"/>
</dbReference>
<dbReference type="STRING" id="913774.A0A0C3CUJ9"/>
<keyword evidence="6" id="KW-1185">Reference proteome</keyword>
<dbReference type="PANTHER" id="PTHR43713">
    <property type="entry name" value="GLUTAMATE-1-SEMIALDEHYDE 2,1-AMINOMUTASE"/>
    <property type="match status" value="1"/>
</dbReference>
<dbReference type="Gene3D" id="3.90.1150.10">
    <property type="entry name" value="Aspartate Aminotransferase, domain 1"/>
    <property type="match status" value="1"/>
</dbReference>
<dbReference type="AlphaFoldDB" id="A0A0C3CUJ9"/>
<protein>
    <recommendedName>
        <fullName evidence="7">Glutamate-1-semialdehyde 2,1-aminomutase</fullName>
    </recommendedName>
</protein>
<evidence type="ECO:0000256" key="3">
    <source>
        <dbReference type="RuleBase" id="RU003560"/>
    </source>
</evidence>
<dbReference type="PANTHER" id="PTHR43713:SF3">
    <property type="entry name" value="GLUTAMATE-1-SEMIALDEHYDE 2,1-AMINOMUTASE 1, CHLOROPLASTIC-RELATED"/>
    <property type="match status" value="1"/>
</dbReference>
<evidence type="ECO:0000256" key="4">
    <source>
        <dbReference type="SAM" id="MobiDB-lite"/>
    </source>
</evidence>
<gene>
    <name evidence="5" type="ORF">OIDMADRAFT_160219</name>
</gene>
<reference evidence="5 6" key="1">
    <citation type="submission" date="2014-04" db="EMBL/GenBank/DDBJ databases">
        <authorList>
            <consortium name="DOE Joint Genome Institute"/>
            <person name="Kuo A."/>
            <person name="Martino E."/>
            <person name="Perotto S."/>
            <person name="Kohler A."/>
            <person name="Nagy L.G."/>
            <person name="Floudas D."/>
            <person name="Copeland A."/>
            <person name="Barry K.W."/>
            <person name="Cichocki N."/>
            <person name="Veneault-Fourrey C."/>
            <person name="LaButti K."/>
            <person name="Lindquist E.A."/>
            <person name="Lipzen A."/>
            <person name="Lundell T."/>
            <person name="Morin E."/>
            <person name="Murat C."/>
            <person name="Sun H."/>
            <person name="Tunlid A."/>
            <person name="Henrissat B."/>
            <person name="Grigoriev I.V."/>
            <person name="Hibbett D.S."/>
            <person name="Martin F."/>
            <person name="Nordberg H.P."/>
            <person name="Cantor M.N."/>
            <person name="Hua S.X."/>
        </authorList>
    </citation>
    <scope>NUCLEOTIDE SEQUENCE [LARGE SCALE GENOMIC DNA]</scope>
    <source>
        <strain evidence="5 6">Zn</strain>
    </source>
</reference>
<comment type="similarity">
    <text evidence="3">Belongs to the class-III pyridoxal-phosphate-dependent aminotransferase family.</text>
</comment>
<dbReference type="SUPFAM" id="SSF53383">
    <property type="entry name" value="PLP-dependent transferases"/>
    <property type="match status" value="1"/>
</dbReference>
<dbReference type="InterPro" id="IPR015421">
    <property type="entry name" value="PyrdxlP-dep_Trfase_major"/>
</dbReference>
<evidence type="ECO:0000313" key="6">
    <source>
        <dbReference type="Proteomes" id="UP000054321"/>
    </source>
</evidence>
<dbReference type="GO" id="GO:0008483">
    <property type="term" value="F:transaminase activity"/>
    <property type="evidence" value="ECO:0007669"/>
    <property type="project" value="InterPro"/>
</dbReference>